<evidence type="ECO:0000313" key="14">
    <source>
        <dbReference type="EMBL" id="GBG34227.1"/>
    </source>
</evidence>
<evidence type="ECO:0000256" key="9">
    <source>
        <dbReference type="ARBA" id="ARBA00023315"/>
    </source>
</evidence>
<dbReference type="EMBL" id="BEYU01000185">
    <property type="protein sequence ID" value="GBG34227.1"/>
    <property type="molecule type" value="Genomic_DNA"/>
</dbReference>
<dbReference type="Gene3D" id="3.40.630.30">
    <property type="match status" value="1"/>
</dbReference>
<dbReference type="InterPro" id="IPR016181">
    <property type="entry name" value="Acyl_CoA_acyltransferase"/>
</dbReference>
<feature type="compositionally biased region" description="Gly residues" evidence="12">
    <location>
        <begin position="309"/>
        <end position="323"/>
    </location>
</feature>
<dbReference type="GO" id="GO:0005737">
    <property type="term" value="C:cytoplasm"/>
    <property type="evidence" value="ECO:0007669"/>
    <property type="project" value="UniProtKB-SubCell"/>
</dbReference>
<dbReference type="Pfam" id="PF00583">
    <property type="entry name" value="Acetyltransf_1"/>
    <property type="match status" value="1"/>
</dbReference>
<evidence type="ECO:0000256" key="6">
    <source>
        <dbReference type="ARBA" id="ARBA00022490"/>
    </source>
</evidence>
<dbReference type="GO" id="GO:1990189">
    <property type="term" value="F:protein N-terminal-serine acetyltransferase activity"/>
    <property type="evidence" value="ECO:0007669"/>
    <property type="project" value="UniProtKB-EC"/>
</dbReference>
<dbReference type="InterPro" id="IPR000182">
    <property type="entry name" value="GNAT_dom"/>
</dbReference>
<gene>
    <name evidence="14" type="ORF">FCC1311_104512</name>
</gene>
<dbReference type="Proteomes" id="UP000241890">
    <property type="component" value="Unassembled WGS sequence"/>
</dbReference>
<keyword evidence="9" id="KW-0012">Acyltransferase</keyword>
<evidence type="ECO:0000256" key="7">
    <source>
        <dbReference type="ARBA" id="ARBA00022679"/>
    </source>
</evidence>
<reference evidence="14 15" key="1">
    <citation type="submission" date="2017-12" db="EMBL/GenBank/DDBJ databases">
        <title>Sequencing, de novo assembly and annotation of complete genome of a new Thraustochytrid species, strain FCC1311.</title>
        <authorList>
            <person name="Sedici K."/>
            <person name="Godart F."/>
            <person name="Aiese Cigliano R."/>
            <person name="Sanseverino W."/>
            <person name="Barakat M."/>
            <person name="Ortet P."/>
            <person name="Marechal E."/>
            <person name="Cagnac O."/>
            <person name="Amato A."/>
        </authorList>
    </citation>
    <scope>NUCLEOTIDE SEQUENCE [LARGE SCALE GENOMIC DNA]</scope>
</reference>
<comment type="catalytic activity">
    <reaction evidence="11">
        <text>N-terminal L-seryl-[histone H4] + acetyl-CoA = N-terminal N(alpha)-acetyl-L-seryl-[histone H4] + CoA + H(+)</text>
        <dbReference type="Rhea" id="RHEA:50596"/>
        <dbReference type="Rhea" id="RHEA-COMP:12740"/>
        <dbReference type="Rhea" id="RHEA-COMP:12743"/>
        <dbReference type="ChEBI" id="CHEBI:15378"/>
        <dbReference type="ChEBI" id="CHEBI:57287"/>
        <dbReference type="ChEBI" id="CHEBI:57288"/>
        <dbReference type="ChEBI" id="CHEBI:64738"/>
        <dbReference type="ChEBI" id="CHEBI:83690"/>
        <dbReference type="EC" id="2.3.1.257"/>
    </reaction>
</comment>
<feature type="compositionally biased region" description="Low complexity" evidence="12">
    <location>
        <begin position="285"/>
        <end position="295"/>
    </location>
</feature>
<evidence type="ECO:0000256" key="11">
    <source>
        <dbReference type="ARBA" id="ARBA00049524"/>
    </source>
</evidence>
<keyword evidence="15" id="KW-1185">Reference proteome</keyword>
<accession>A0A2R5GTM5</accession>
<dbReference type="InterPro" id="IPR013087">
    <property type="entry name" value="Znf_C2H2_type"/>
</dbReference>
<proteinExistence type="inferred from homology"/>
<dbReference type="EC" id="2.3.1.257" evidence="4"/>
<dbReference type="PANTHER" id="PTHR20531:SF1">
    <property type="entry name" value="N-ALPHA-ACETYLTRANSFERASE 40"/>
    <property type="match status" value="1"/>
</dbReference>
<dbReference type="PROSITE" id="PS51186">
    <property type="entry name" value="GNAT"/>
    <property type="match status" value="1"/>
</dbReference>
<keyword evidence="8" id="KW-0539">Nucleus</keyword>
<evidence type="ECO:0000256" key="3">
    <source>
        <dbReference type="ARBA" id="ARBA00008870"/>
    </source>
</evidence>
<keyword evidence="6" id="KW-0963">Cytoplasm</keyword>
<evidence type="ECO:0000256" key="1">
    <source>
        <dbReference type="ARBA" id="ARBA00004123"/>
    </source>
</evidence>
<protein>
    <recommendedName>
        <fullName evidence="5">N-alpha-acetyltransferase 40</fullName>
        <ecNumber evidence="4">2.3.1.257</ecNumber>
    </recommendedName>
</protein>
<comment type="subcellular location">
    <subcellularLocation>
        <location evidence="2">Cytoplasm</location>
    </subcellularLocation>
    <subcellularLocation>
        <location evidence="1">Nucleus</location>
    </subcellularLocation>
</comment>
<dbReference type="GO" id="GO:0043998">
    <property type="term" value="F:histone H2A acetyltransferase activity"/>
    <property type="evidence" value="ECO:0007669"/>
    <property type="project" value="InterPro"/>
</dbReference>
<dbReference type="GO" id="GO:0010485">
    <property type="term" value="F:histone H4 acetyltransferase activity"/>
    <property type="evidence" value="ECO:0007669"/>
    <property type="project" value="InterPro"/>
</dbReference>
<evidence type="ECO:0000256" key="4">
    <source>
        <dbReference type="ARBA" id="ARBA00012950"/>
    </source>
</evidence>
<keyword evidence="7 14" id="KW-0808">Transferase</keyword>
<dbReference type="GO" id="GO:0005634">
    <property type="term" value="C:nucleus"/>
    <property type="evidence" value="ECO:0007669"/>
    <property type="project" value="UniProtKB-SubCell"/>
</dbReference>
<dbReference type="AlphaFoldDB" id="A0A2R5GTM5"/>
<feature type="compositionally biased region" description="Low complexity" evidence="12">
    <location>
        <begin position="88"/>
        <end position="108"/>
    </location>
</feature>
<dbReference type="CDD" id="cd04301">
    <property type="entry name" value="NAT_SF"/>
    <property type="match status" value="1"/>
</dbReference>
<comment type="caution">
    <text evidence="14">The sequence shown here is derived from an EMBL/GenBank/DDBJ whole genome shotgun (WGS) entry which is preliminary data.</text>
</comment>
<feature type="region of interest" description="Disordered" evidence="12">
    <location>
        <begin position="280"/>
        <end position="324"/>
    </location>
</feature>
<comment type="similarity">
    <text evidence="3">Belongs to the acetyltransferase family. NAA40 subfamily.</text>
</comment>
<dbReference type="InterPro" id="IPR039949">
    <property type="entry name" value="NAA40"/>
</dbReference>
<evidence type="ECO:0000256" key="2">
    <source>
        <dbReference type="ARBA" id="ARBA00004496"/>
    </source>
</evidence>
<evidence type="ECO:0000313" key="15">
    <source>
        <dbReference type="Proteomes" id="UP000241890"/>
    </source>
</evidence>
<name>A0A2R5GTM5_9STRA</name>
<dbReference type="InParanoid" id="A0A2R5GTM5"/>
<sequence length="443" mass="48456">MKPLYESVEEGPSAWDDSKKQQELFCQQHMLFLVVYSDKISIAPQGTDETNPLSVCADVLTRIVDRIVSDHAVAASEQMQEGPQRTQGAVSSSDGAAGSSSAKCGATAESAGSPPLRPDQIIGFVAFKTYYEAARWSLLYIHELQLVPEVRGRGVGAYLMENVEEVARKYRSMFLMLTVQDVNVGARRFYEKGGFTVDEACPSVCYQSEKVSYRIMSKVLDKSILRHSCISCRDVGFRYPESLTIHNCKMHGEPWPHRCRHPQCGLGTVKREQLRRHIAQHDESAGSSATASEAGTGFGLPSKMQEDTLGGGGQGGSEGGGPVGARRIARAADLLCQRVTLSSSGQTGMVIKTSGKTYTVRLDGDPPKTCSVRRSEFVVQVPRTPDALLRCVSGPDAACIDPNMLLPAVAERKKKDPDFMFAMALHYSEEQRPKRRRQVGVSS</sequence>
<dbReference type="PANTHER" id="PTHR20531">
    <property type="entry name" value="N-ALPHA-ACETYLTRANSFERASE 40"/>
    <property type="match status" value="1"/>
</dbReference>
<comment type="catalytic activity">
    <reaction evidence="10">
        <text>N-terminal L-seryl-[histone H2A] + acetyl-CoA = N-terminal N(alpha)-acetyl-L-seryl-[histone H2A] + CoA + H(+)</text>
        <dbReference type="Rhea" id="RHEA:50600"/>
        <dbReference type="Rhea" id="RHEA-COMP:12742"/>
        <dbReference type="Rhea" id="RHEA-COMP:12744"/>
        <dbReference type="ChEBI" id="CHEBI:15378"/>
        <dbReference type="ChEBI" id="CHEBI:57287"/>
        <dbReference type="ChEBI" id="CHEBI:57288"/>
        <dbReference type="ChEBI" id="CHEBI:64738"/>
        <dbReference type="ChEBI" id="CHEBI:83690"/>
        <dbReference type="EC" id="2.3.1.257"/>
    </reaction>
</comment>
<feature type="domain" description="N-acetyltransferase" evidence="13">
    <location>
        <begin position="117"/>
        <end position="221"/>
    </location>
</feature>
<evidence type="ECO:0000256" key="12">
    <source>
        <dbReference type="SAM" id="MobiDB-lite"/>
    </source>
</evidence>
<dbReference type="SMART" id="SM00355">
    <property type="entry name" value="ZnF_C2H2"/>
    <property type="match status" value="2"/>
</dbReference>
<feature type="compositionally biased region" description="Polar residues" evidence="12">
    <location>
        <begin position="77"/>
        <end position="87"/>
    </location>
</feature>
<evidence type="ECO:0000256" key="10">
    <source>
        <dbReference type="ARBA" id="ARBA00047821"/>
    </source>
</evidence>
<dbReference type="SUPFAM" id="SSF55729">
    <property type="entry name" value="Acyl-CoA N-acyltransferases (Nat)"/>
    <property type="match status" value="1"/>
</dbReference>
<feature type="region of interest" description="Disordered" evidence="12">
    <location>
        <begin position="74"/>
        <end position="112"/>
    </location>
</feature>
<evidence type="ECO:0000256" key="8">
    <source>
        <dbReference type="ARBA" id="ARBA00023242"/>
    </source>
</evidence>
<evidence type="ECO:0000259" key="13">
    <source>
        <dbReference type="PROSITE" id="PS51186"/>
    </source>
</evidence>
<organism evidence="14 15">
    <name type="scientific">Hondaea fermentalgiana</name>
    <dbReference type="NCBI Taxonomy" id="2315210"/>
    <lineage>
        <taxon>Eukaryota</taxon>
        <taxon>Sar</taxon>
        <taxon>Stramenopiles</taxon>
        <taxon>Bigyra</taxon>
        <taxon>Labyrinthulomycetes</taxon>
        <taxon>Thraustochytrida</taxon>
        <taxon>Thraustochytriidae</taxon>
        <taxon>Hondaea</taxon>
    </lineage>
</organism>
<evidence type="ECO:0000256" key="5">
    <source>
        <dbReference type="ARBA" id="ARBA00015043"/>
    </source>
</evidence>
<dbReference type="OrthoDB" id="424551at2759"/>